<dbReference type="AlphaFoldDB" id="A0A1Q8S5Y1"/>
<evidence type="ECO:0000313" key="4">
    <source>
        <dbReference type="Proteomes" id="UP000186583"/>
    </source>
</evidence>
<dbReference type="PANTHER" id="PTHR36681">
    <property type="entry name" value="NUCLEAR GTPASE, GERMINAL CENTER-ASSOCIATED, TANDEM DUPLICATE 3"/>
    <property type="match status" value="1"/>
</dbReference>
<dbReference type="InterPro" id="IPR045063">
    <property type="entry name" value="Dynamin_N"/>
</dbReference>
<dbReference type="STRING" id="708187.A0A1Q8S5Y1"/>
<feature type="domain" description="Dynamin N-terminal" evidence="2">
    <location>
        <begin position="71"/>
        <end position="316"/>
    </location>
</feature>
<accession>A0A1Q8S5Y1</accession>
<dbReference type="Gene3D" id="3.40.50.300">
    <property type="entry name" value="P-loop containing nucleotide triphosphate hydrolases"/>
    <property type="match status" value="1"/>
</dbReference>
<protein>
    <submittedName>
        <fullName evidence="3">Nuclear GTPase SLIP-GC 1</fullName>
    </submittedName>
</protein>
<reference evidence="3 4" key="1">
    <citation type="submission" date="2016-11" db="EMBL/GenBank/DDBJ databases">
        <title>Draft Genome Assembly of Colletotrichum chlorophyti a pathogen of herbaceous plants.</title>
        <authorList>
            <person name="Gan P."/>
            <person name="Narusaka M."/>
            <person name="Tsushima A."/>
            <person name="Narusaka Y."/>
            <person name="Takano Y."/>
            <person name="Shirasu K."/>
        </authorList>
    </citation>
    <scope>NUCLEOTIDE SEQUENCE [LARGE SCALE GENOMIC DNA]</scope>
    <source>
        <strain evidence="3 4">NTL11</strain>
    </source>
</reference>
<proteinExistence type="predicted"/>
<comment type="caution">
    <text evidence="3">The sequence shown here is derived from an EMBL/GenBank/DDBJ whole genome shotgun (WGS) entry which is preliminary data.</text>
</comment>
<evidence type="ECO:0000259" key="2">
    <source>
        <dbReference type="Pfam" id="PF00350"/>
    </source>
</evidence>
<dbReference type="InterPro" id="IPR027417">
    <property type="entry name" value="P-loop_NTPase"/>
</dbReference>
<gene>
    <name evidence="3" type="ORF">CCHL11_02451</name>
</gene>
<evidence type="ECO:0000256" key="1">
    <source>
        <dbReference type="SAM" id="MobiDB-lite"/>
    </source>
</evidence>
<dbReference type="SUPFAM" id="SSF52540">
    <property type="entry name" value="P-loop containing nucleoside triphosphate hydrolases"/>
    <property type="match status" value="1"/>
</dbReference>
<evidence type="ECO:0000313" key="3">
    <source>
        <dbReference type="EMBL" id="OLN96855.1"/>
    </source>
</evidence>
<feature type="compositionally biased region" description="Acidic residues" evidence="1">
    <location>
        <begin position="374"/>
        <end position="387"/>
    </location>
</feature>
<feature type="region of interest" description="Disordered" evidence="1">
    <location>
        <begin position="880"/>
        <end position="899"/>
    </location>
</feature>
<dbReference type="PANTHER" id="PTHR36681:SF3">
    <property type="entry name" value="NUCLEAR GTPASE, GERMINAL CENTER-ASSOCIATED, TANDEM DUPLICATE 3"/>
    <property type="match status" value="1"/>
</dbReference>
<name>A0A1Q8S5Y1_9PEZI</name>
<feature type="compositionally biased region" description="Basic and acidic residues" evidence="1">
    <location>
        <begin position="388"/>
        <end position="398"/>
    </location>
</feature>
<feature type="region of interest" description="Disordered" evidence="1">
    <location>
        <begin position="369"/>
        <end position="398"/>
    </location>
</feature>
<dbReference type="Pfam" id="PF00350">
    <property type="entry name" value="Dynamin_N"/>
    <property type="match status" value="1"/>
</dbReference>
<dbReference type="OrthoDB" id="3598281at2759"/>
<keyword evidence="4" id="KW-1185">Reference proteome</keyword>
<feature type="compositionally biased region" description="Basic and acidic residues" evidence="1">
    <location>
        <begin position="880"/>
        <end position="894"/>
    </location>
</feature>
<dbReference type="EMBL" id="MPGH01000014">
    <property type="protein sequence ID" value="OLN96855.1"/>
    <property type="molecule type" value="Genomic_DNA"/>
</dbReference>
<sequence>MVTELNDCTFTNVAERVEAKEQAYRLGLSHLEKIRAALEDDPAGLTQEGFADWVSNYDVLKEGPGSREILVGVLGETGLGKSSLMNALLGRSIVPTSNSEACTAAVCIFGWNPDIQDDKYFRAKITFKSYETVEAELDSLKFELADLEETSTAQGQDPDPEFDDRCAQATRQVKNVASWSKLTQSAIRKYSSQQIIQSSPAFFAIFRNGKGDQGERTFKPIKAIHKQDFIDLLRPYVDSSKSDSPGIKYWPLVEQVEIFLRSEVLHHGIKIVDLPGVMDALESRAQIARRYLHKLEKRIVVTPATRAADNKAAADLILSEQDTMVLDMDDMLKGDSLCVAITKTDDIDYTSAKSEFPTDEVLQVCKELEKREQDEEDSGSESDDSGEEDRSCNVDEKRYSANDGLVRSAKKRKIDAEEAEEMDGYADMTTEALKSHLKYLCIQQRNVELKQKVTQNLLNTRRKNKKSRATADALPLVFPVSSKAYQSLKRSKKTSNFEGFPSRKSTGIPCLESWLYQVSLPYREEWVDRDIHRMQVLFDAADSWSQDGLTTFPKLTHVEKSRADAGIIRLVGVLKEQINSSVRTALQRSLVAMKPLRDIGLDRTSLARKSTEGCKQLETARIALERAVKGWETKKPRVSTAAMNKHEKTYWSTYRASHAFWQGHFDNWAYEFTRRIPILKGKIRGPGLRVFNAWVQELCEDEELPKSFRDLVRASAFRLDHLFEGYVADVRERVTAFQVSAREKKEPLQKALAEHMKPGFEAAMAHNGKGIMARQTKAVNSHANNVGSAMFEQDIAKDIKMVSMDVGGLWNNFKSGCGTKINRELVRLLGRLCAKKVSLITSANITKDTKGKLSESVTAWRDSWTQVYTRLPQTGPLDEFKENGEIKPPMKIEDDNSQEEGELSMLEVKLEPTAFGEF</sequence>
<organism evidence="3 4">
    <name type="scientific">Colletotrichum chlorophyti</name>
    <dbReference type="NCBI Taxonomy" id="708187"/>
    <lineage>
        <taxon>Eukaryota</taxon>
        <taxon>Fungi</taxon>
        <taxon>Dikarya</taxon>
        <taxon>Ascomycota</taxon>
        <taxon>Pezizomycotina</taxon>
        <taxon>Sordariomycetes</taxon>
        <taxon>Hypocreomycetidae</taxon>
        <taxon>Glomerellales</taxon>
        <taxon>Glomerellaceae</taxon>
        <taxon>Colletotrichum</taxon>
    </lineage>
</organism>
<dbReference type="Proteomes" id="UP000186583">
    <property type="component" value="Unassembled WGS sequence"/>
</dbReference>